<dbReference type="STRING" id="1075417.SAMN05421823_11149"/>
<dbReference type="RefSeq" id="WP_089686543.1">
    <property type="nucleotide sequence ID" value="NZ_FNFO01000011.1"/>
</dbReference>
<evidence type="ECO:0000313" key="9">
    <source>
        <dbReference type="EMBL" id="SDM18731.1"/>
    </source>
</evidence>
<dbReference type="GO" id="GO:0008942">
    <property type="term" value="F:nitrite reductase [NAD(P)H] activity"/>
    <property type="evidence" value="ECO:0007669"/>
    <property type="project" value="InterPro"/>
</dbReference>
<dbReference type="SUPFAM" id="SSF50022">
    <property type="entry name" value="ISP domain"/>
    <property type="match status" value="1"/>
</dbReference>
<dbReference type="Proteomes" id="UP000198510">
    <property type="component" value="Unassembled WGS sequence"/>
</dbReference>
<keyword evidence="4" id="KW-0560">Oxidoreductase</keyword>
<accession>A0A1G9R6H7</accession>
<evidence type="ECO:0000256" key="2">
    <source>
        <dbReference type="ARBA" id="ARBA00022714"/>
    </source>
</evidence>
<dbReference type="InterPro" id="IPR036922">
    <property type="entry name" value="Rieske_2Fe-2S_sf"/>
</dbReference>
<dbReference type="InterPro" id="IPR017941">
    <property type="entry name" value="Rieske_2Fe-2S"/>
</dbReference>
<dbReference type="Gene3D" id="2.102.10.10">
    <property type="entry name" value="Rieske [2Fe-2S] iron-sulphur domain"/>
    <property type="match status" value="1"/>
</dbReference>
<name>A0A1G9R6H7_9BACT</name>
<proteinExistence type="predicted"/>
<gene>
    <name evidence="9" type="ORF">SAMN05421823_11149</name>
</gene>
<sequence length="124" mass="13881">MILTEHYQTVALEDVTVWFKAAPVSAFPENGGACIKYKGLQIAVFNFTRRQEWYATQNLCPHKREMVLARGMIGTAGAEPKVACPFHKNTFSLKSGENLNGSQCALATYPVKIEDNYVYVGFRD</sequence>
<keyword evidence="10" id="KW-1185">Reference proteome</keyword>
<keyword evidence="5" id="KW-0408">Iron</keyword>
<evidence type="ECO:0000259" key="8">
    <source>
        <dbReference type="PROSITE" id="PS51296"/>
    </source>
</evidence>
<dbReference type="PANTHER" id="PTHR43809:SF1">
    <property type="entry name" value="NITRITE REDUCTASE (NADH) LARGE SUBUNIT"/>
    <property type="match status" value="1"/>
</dbReference>
<dbReference type="Pfam" id="PF13806">
    <property type="entry name" value="Rieske_2"/>
    <property type="match status" value="1"/>
</dbReference>
<evidence type="ECO:0000256" key="6">
    <source>
        <dbReference type="ARBA" id="ARBA00023014"/>
    </source>
</evidence>
<evidence type="ECO:0000256" key="5">
    <source>
        <dbReference type="ARBA" id="ARBA00023004"/>
    </source>
</evidence>
<dbReference type="PANTHER" id="PTHR43809">
    <property type="entry name" value="NITRITE REDUCTASE (NADH) LARGE SUBUNIT"/>
    <property type="match status" value="1"/>
</dbReference>
<evidence type="ECO:0000256" key="7">
    <source>
        <dbReference type="ARBA" id="ARBA00023063"/>
    </source>
</evidence>
<dbReference type="OrthoDB" id="516687at2"/>
<dbReference type="NCBIfam" id="TIGR02378">
    <property type="entry name" value="nirD_assim_sml"/>
    <property type="match status" value="1"/>
</dbReference>
<dbReference type="InterPro" id="IPR052034">
    <property type="entry name" value="NasD-like"/>
</dbReference>
<feature type="domain" description="Rieske" evidence="8">
    <location>
        <begin position="19"/>
        <end position="120"/>
    </location>
</feature>
<dbReference type="GO" id="GO:0042128">
    <property type="term" value="P:nitrate assimilation"/>
    <property type="evidence" value="ECO:0007669"/>
    <property type="project" value="UniProtKB-KW"/>
</dbReference>
<dbReference type="CDD" id="cd03529">
    <property type="entry name" value="Rieske_NirD"/>
    <property type="match status" value="1"/>
</dbReference>
<dbReference type="AlphaFoldDB" id="A0A1G9R6H7"/>
<keyword evidence="2" id="KW-0001">2Fe-2S</keyword>
<evidence type="ECO:0000256" key="1">
    <source>
        <dbReference type="ARBA" id="ARBA00022617"/>
    </source>
</evidence>
<keyword evidence="1" id="KW-0349">Heme</keyword>
<dbReference type="InterPro" id="IPR012748">
    <property type="entry name" value="Rieske-like_NirD"/>
</dbReference>
<organism evidence="9 10">
    <name type="scientific">Catalinimonas alkaloidigena</name>
    <dbReference type="NCBI Taxonomy" id="1075417"/>
    <lineage>
        <taxon>Bacteria</taxon>
        <taxon>Pseudomonadati</taxon>
        <taxon>Bacteroidota</taxon>
        <taxon>Cytophagia</taxon>
        <taxon>Cytophagales</taxon>
        <taxon>Catalimonadaceae</taxon>
        <taxon>Catalinimonas</taxon>
    </lineage>
</organism>
<keyword evidence="3" id="KW-0479">Metal-binding</keyword>
<evidence type="ECO:0000256" key="4">
    <source>
        <dbReference type="ARBA" id="ARBA00023002"/>
    </source>
</evidence>
<reference evidence="9 10" key="1">
    <citation type="submission" date="2016-10" db="EMBL/GenBank/DDBJ databases">
        <authorList>
            <person name="de Groot N.N."/>
        </authorList>
    </citation>
    <scope>NUCLEOTIDE SEQUENCE [LARGE SCALE GENOMIC DNA]</scope>
    <source>
        <strain evidence="9 10">DSM 25186</strain>
    </source>
</reference>
<keyword evidence="7" id="KW-0534">Nitrate assimilation</keyword>
<protein>
    <submittedName>
        <fullName evidence="9">Nitrite reductase (NADH) small subunit</fullName>
    </submittedName>
</protein>
<dbReference type="EMBL" id="FNFO01000011">
    <property type="protein sequence ID" value="SDM18731.1"/>
    <property type="molecule type" value="Genomic_DNA"/>
</dbReference>
<dbReference type="PROSITE" id="PS51296">
    <property type="entry name" value="RIESKE"/>
    <property type="match status" value="1"/>
</dbReference>
<evidence type="ECO:0000256" key="3">
    <source>
        <dbReference type="ARBA" id="ARBA00022723"/>
    </source>
</evidence>
<keyword evidence="6" id="KW-0411">Iron-sulfur</keyword>
<dbReference type="GO" id="GO:0046872">
    <property type="term" value="F:metal ion binding"/>
    <property type="evidence" value="ECO:0007669"/>
    <property type="project" value="UniProtKB-KW"/>
</dbReference>
<evidence type="ECO:0000313" key="10">
    <source>
        <dbReference type="Proteomes" id="UP000198510"/>
    </source>
</evidence>
<dbReference type="GO" id="GO:0051537">
    <property type="term" value="F:2 iron, 2 sulfur cluster binding"/>
    <property type="evidence" value="ECO:0007669"/>
    <property type="project" value="UniProtKB-KW"/>
</dbReference>